<organism evidence="6 7">
    <name type="scientific">Croceibacterium selenioxidans</name>
    <dbReference type="NCBI Taxonomy" id="2838833"/>
    <lineage>
        <taxon>Bacteria</taxon>
        <taxon>Pseudomonadati</taxon>
        <taxon>Pseudomonadota</taxon>
        <taxon>Alphaproteobacteria</taxon>
        <taxon>Sphingomonadales</taxon>
        <taxon>Erythrobacteraceae</taxon>
        <taxon>Croceibacterium</taxon>
    </lineage>
</organism>
<evidence type="ECO:0000256" key="3">
    <source>
        <dbReference type="ARBA" id="ARBA00022946"/>
    </source>
</evidence>
<dbReference type="NCBIfam" id="NF033779">
    <property type="entry name" value="Tim44_TimA_adap"/>
    <property type="match status" value="1"/>
</dbReference>
<evidence type="ECO:0000313" key="7">
    <source>
        <dbReference type="Proteomes" id="UP000811255"/>
    </source>
</evidence>
<gene>
    <name evidence="6" type="ORF">KK137_15275</name>
</gene>
<dbReference type="SUPFAM" id="SSF54427">
    <property type="entry name" value="NTF2-like"/>
    <property type="match status" value="1"/>
</dbReference>
<dbReference type="InterPro" id="IPR032710">
    <property type="entry name" value="NTF2-like_dom_sf"/>
</dbReference>
<dbReference type="Proteomes" id="UP000811255">
    <property type="component" value="Unassembled WGS sequence"/>
</dbReference>
<protein>
    <submittedName>
        <fullName evidence="6">39S ribosomal protein L45</fullName>
    </submittedName>
</protein>
<dbReference type="GO" id="GO:0005840">
    <property type="term" value="C:ribosome"/>
    <property type="evidence" value="ECO:0007669"/>
    <property type="project" value="UniProtKB-KW"/>
</dbReference>
<dbReference type="PANTHER" id="PTHR10721:SF1">
    <property type="entry name" value="MITOCHONDRIAL IMPORT INNER MEMBRANE TRANSLOCASE SUBUNIT TIM44"/>
    <property type="match status" value="1"/>
</dbReference>
<comment type="similarity">
    <text evidence="2">Belongs to the Tim44 family.</text>
</comment>
<proteinExistence type="inferred from homology"/>
<dbReference type="PIRSF" id="PIRSF031890">
    <property type="entry name" value="UCP031890_transporter_Tim44"/>
    <property type="match status" value="1"/>
</dbReference>
<dbReference type="EMBL" id="JAHFVK010000002">
    <property type="protein sequence ID" value="MBT2135700.1"/>
    <property type="molecule type" value="Genomic_DNA"/>
</dbReference>
<keyword evidence="3" id="KW-0809">Transit peptide</keyword>
<dbReference type="Pfam" id="PF04280">
    <property type="entry name" value="Tim44"/>
    <property type="match status" value="1"/>
</dbReference>
<reference evidence="6 7" key="1">
    <citation type="submission" date="2021-05" db="EMBL/GenBank/DDBJ databases">
        <title>Croceibacterium sp. LX-88 genome sequence.</title>
        <authorList>
            <person name="Luo X."/>
        </authorList>
    </citation>
    <scope>NUCLEOTIDE SEQUENCE [LARGE SCALE GENOMIC DNA]</scope>
    <source>
        <strain evidence="6 7">LX-88</strain>
    </source>
</reference>
<evidence type="ECO:0000256" key="4">
    <source>
        <dbReference type="ARBA" id="ARBA00023136"/>
    </source>
</evidence>
<keyword evidence="7" id="KW-1185">Reference proteome</keyword>
<comment type="caution">
    <text evidence="6">The sequence shown here is derived from an EMBL/GenBank/DDBJ whole genome shotgun (WGS) entry which is preliminary data.</text>
</comment>
<dbReference type="PANTHER" id="PTHR10721">
    <property type="entry name" value="MITOCHONDRIAL IMPORT INNER MEMBRANE TRANSLOCASE SUBUNIT TIM44"/>
    <property type="match status" value="1"/>
</dbReference>
<evidence type="ECO:0000259" key="5">
    <source>
        <dbReference type="SMART" id="SM00978"/>
    </source>
</evidence>
<keyword evidence="6" id="KW-0689">Ribosomal protein</keyword>
<evidence type="ECO:0000256" key="1">
    <source>
        <dbReference type="ARBA" id="ARBA00004370"/>
    </source>
</evidence>
<dbReference type="InterPro" id="IPR039544">
    <property type="entry name" value="Tim44-like"/>
</dbReference>
<evidence type="ECO:0000256" key="2">
    <source>
        <dbReference type="ARBA" id="ARBA00009597"/>
    </source>
</evidence>
<feature type="domain" description="Tim44-like" evidence="5">
    <location>
        <begin position="71"/>
        <end position="217"/>
    </location>
</feature>
<dbReference type="InterPro" id="IPR007379">
    <property type="entry name" value="Tim44-like_dom"/>
</dbReference>
<dbReference type="Gene3D" id="3.10.450.240">
    <property type="match status" value="1"/>
</dbReference>
<accession>A0ABS5W7I1</accession>
<dbReference type="RefSeq" id="WP_214537380.1">
    <property type="nucleotide sequence ID" value="NZ_JAHFVK010000002.1"/>
</dbReference>
<dbReference type="SMART" id="SM00978">
    <property type="entry name" value="Tim44"/>
    <property type="match status" value="1"/>
</dbReference>
<sequence>MIIEIVILAMIAAFLGLRLYSVLGRRAEHEEEPVPTRFERGEAGNVPRQVTTSAAEIPNNSREIAGFPPAIEQGLREISVADRRFDLLSFLEGAKAAYGMVLEAFWRGDKDELRQLCDDDVYESFAAAIAEREAAGETLDNRLIRIEDTVVHMARLDGRMARIAVRFTADIAAVTRDKDGNMVAGSLDDAIESIDVWTFSRDVHSADPDWLLDETDEG</sequence>
<name>A0ABS5W7I1_9SPHN</name>
<comment type="subcellular location">
    <subcellularLocation>
        <location evidence="1">Membrane</location>
    </subcellularLocation>
</comment>
<keyword evidence="6" id="KW-0687">Ribonucleoprotein</keyword>
<keyword evidence="4" id="KW-0472">Membrane</keyword>
<dbReference type="InterPro" id="IPR016985">
    <property type="entry name" value="UCP031890_Tim44-rel"/>
</dbReference>
<evidence type="ECO:0000313" key="6">
    <source>
        <dbReference type="EMBL" id="MBT2135700.1"/>
    </source>
</evidence>